<keyword evidence="1" id="KW-0812">Transmembrane</keyword>
<feature type="transmembrane region" description="Helical" evidence="1">
    <location>
        <begin position="7"/>
        <end position="24"/>
    </location>
</feature>
<organism evidence="3 4">
    <name type="scientific">Candidatus Ghiorseimicrobium undicola</name>
    <dbReference type="NCBI Taxonomy" id="1974746"/>
    <lineage>
        <taxon>Bacteria</taxon>
        <taxon>Pseudomonadati</taxon>
        <taxon>Candidatus Omnitrophota</taxon>
        <taxon>Candidatus Ghiorseimicrobium</taxon>
    </lineage>
</organism>
<gene>
    <name evidence="3" type="ORF">COV72_05430</name>
</gene>
<feature type="transmembrane region" description="Helical" evidence="1">
    <location>
        <begin position="56"/>
        <end position="77"/>
    </location>
</feature>
<dbReference type="EMBL" id="PCWA01000076">
    <property type="protein sequence ID" value="PIQ88997.1"/>
    <property type="molecule type" value="Genomic_DNA"/>
</dbReference>
<comment type="caution">
    <text evidence="3">The sequence shown here is derived from an EMBL/GenBank/DDBJ whole genome shotgun (WGS) entry which is preliminary data.</text>
</comment>
<feature type="domain" description="DUF4131" evidence="2">
    <location>
        <begin position="30"/>
        <end position="185"/>
    </location>
</feature>
<dbReference type="AlphaFoldDB" id="A0A2H0LX94"/>
<evidence type="ECO:0000259" key="2">
    <source>
        <dbReference type="Pfam" id="PF13567"/>
    </source>
</evidence>
<keyword evidence="1" id="KW-0472">Membrane</keyword>
<dbReference type="Pfam" id="PF13567">
    <property type="entry name" value="DUF4131"/>
    <property type="match status" value="1"/>
</dbReference>
<accession>A0A2H0LX94</accession>
<protein>
    <recommendedName>
        <fullName evidence="2">DUF4131 domain-containing protein</fullName>
    </recommendedName>
</protein>
<evidence type="ECO:0000256" key="1">
    <source>
        <dbReference type="SAM" id="Phobius"/>
    </source>
</evidence>
<dbReference type="InterPro" id="IPR025405">
    <property type="entry name" value="DUF4131"/>
</dbReference>
<name>A0A2H0LX94_9BACT</name>
<feature type="transmembrane region" description="Helical" evidence="1">
    <location>
        <begin position="30"/>
        <end position="49"/>
    </location>
</feature>
<evidence type="ECO:0000313" key="3">
    <source>
        <dbReference type="EMBL" id="PIQ88997.1"/>
    </source>
</evidence>
<reference evidence="3 4" key="1">
    <citation type="submission" date="2017-09" db="EMBL/GenBank/DDBJ databases">
        <title>Depth-based differentiation of microbial function through sediment-hosted aquifers and enrichment of novel symbionts in the deep terrestrial subsurface.</title>
        <authorList>
            <person name="Probst A.J."/>
            <person name="Ladd B."/>
            <person name="Jarett J.K."/>
            <person name="Geller-Mcgrath D.E."/>
            <person name="Sieber C.M."/>
            <person name="Emerson J.B."/>
            <person name="Anantharaman K."/>
            <person name="Thomas B.C."/>
            <person name="Malmstrom R."/>
            <person name="Stieglmeier M."/>
            <person name="Klingl A."/>
            <person name="Woyke T."/>
            <person name="Ryan C.M."/>
            <person name="Banfield J.F."/>
        </authorList>
    </citation>
    <scope>NUCLEOTIDE SEQUENCE [LARGE SCALE GENOMIC DNA]</scope>
    <source>
        <strain evidence="3">CG11_big_fil_rev_8_21_14_0_20_42_13</strain>
    </source>
</reference>
<dbReference type="Proteomes" id="UP000229641">
    <property type="component" value="Unassembled WGS sequence"/>
</dbReference>
<proteinExistence type="predicted"/>
<sequence length="245" mass="27891">MLRNKKIIFILPAITSSFILGILTAEFSGIPLFVFFISSVALFITCLYLRNDQTFSINLLGLVFFLGAAHLSSHQILPKNHLNNYKVLFWSGSYRARGIVVAEPEKKKNRTRFEFKVLEIEDEKHKQKVTGKVLVTDFGNHDISYGGELILEGQFFKPRNFGKSNFDYKEYLRRKGIYGLLSIKKDAYFKISAHNRANPIKLLATKFKQKIQKGFYANLPQVQASVLSAMLLGDRTGLSSDVRQA</sequence>
<evidence type="ECO:0000313" key="4">
    <source>
        <dbReference type="Proteomes" id="UP000229641"/>
    </source>
</evidence>
<feature type="non-terminal residue" evidence="3">
    <location>
        <position position="245"/>
    </location>
</feature>
<keyword evidence="1" id="KW-1133">Transmembrane helix</keyword>